<feature type="domain" description="Protein kinase" evidence="7">
    <location>
        <begin position="329"/>
        <end position="610"/>
    </location>
</feature>
<evidence type="ECO:0000256" key="3">
    <source>
        <dbReference type="ARBA" id="ARBA00022741"/>
    </source>
</evidence>
<organism evidence="8 9">
    <name type="scientific">Lithospermum erythrorhizon</name>
    <name type="common">Purple gromwell</name>
    <name type="synonym">Lithospermum officinale var. erythrorhizon</name>
    <dbReference type="NCBI Taxonomy" id="34254"/>
    <lineage>
        <taxon>Eukaryota</taxon>
        <taxon>Viridiplantae</taxon>
        <taxon>Streptophyta</taxon>
        <taxon>Embryophyta</taxon>
        <taxon>Tracheophyta</taxon>
        <taxon>Spermatophyta</taxon>
        <taxon>Magnoliopsida</taxon>
        <taxon>eudicotyledons</taxon>
        <taxon>Gunneridae</taxon>
        <taxon>Pentapetalae</taxon>
        <taxon>asterids</taxon>
        <taxon>lamiids</taxon>
        <taxon>Boraginales</taxon>
        <taxon>Boraginaceae</taxon>
        <taxon>Boraginoideae</taxon>
        <taxon>Lithospermeae</taxon>
        <taxon>Lithospermum</taxon>
    </lineage>
</organism>
<dbReference type="PANTHER" id="PTHR47989">
    <property type="entry name" value="OS01G0750732 PROTEIN"/>
    <property type="match status" value="1"/>
</dbReference>
<dbReference type="FunFam" id="1.10.510.10:FF:000051">
    <property type="entry name" value="Receptor-like serine/threonine-protein kinase ALE2"/>
    <property type="match status" value="1"/>
</dbReference>
<dbReference type="PANTHER" id="PTHR47989:SF47">
    <property type="entry name" value="SERINE_THREONINE-PROTEIN KINASE PBL28-RELATED"/>
    <property type="match status" value="1"/>
</dbReference>
<dbReference type="SMART" id="SM00220">
    <property type="entry name" value="S_TKc"/>
    <property type="match status" value="2"/>
</dbReference>
<dbReference type="InterPro" id="IPR001245">
    <property type="entry name" value="Ser-Thr/Tyr_kinase_cat_dom"/>
</dbReference>
<keyword evidence="5" id="KW-0067">ATP-binding</keyword>
<sequence>MFSSLDLTYYSLQLQHLVSAFGIGNVIATGLTIFIVLVNVIVYKLQPFSNGNKNNFEEESTPSTSSNDQLCQRFSFAEIKSATQDFKDGLVIGRGGFGKVYKGYIKNGQEVVAVKRLNYGSKQGEDEFWMEIESLSRLRHLHLVTLIGYCNEGDERILIYEYMPGGTVADHLYQTKGADQPPLSWENRLKICIGAARGLDYLHTGTAPGLIHRDVKDSNILLDDKFIAKIADFGLAKLESINQSQSHVSTNVKGTFGQTATFLNTNGYFSKLILPWQWLWEPFHKKSRPHIRQNVAYSEESSQVSQPPSFEQSIRIFSFSELMVATNNFRDDLKIGEGATGKCYRGWLAESIGSEPLVSIKRHQPDSLLSLEDFQNEMSLLKTVSHPNLLNIMGYCCEKEEFLFVHEFMKNGSLDKHLFLPRDPLVQPLSWVLRLKICTDVARGLAFMHSLERPIIHRNIKSSKVLLDESYNVKICGFGFARFHTTATGSTHVSTTYMGTKGYAAPEYVATGQLRVKIDVYSFGVMLVEMLTGLCSFDIKRPSPQRNLVDWTRGSLSKKRGLRRIMDPMLEGQFSMAEAVQVVQLAVMCLSAQPKMRPSMREVLQTLEHIQSPNRKL</sequence>
<keyword evidence="4" id="KW-0418">Kinase</keyword>
<keyword evidence="2" id="KW-0808">Transferase</keyword>
<dbReference type="SUPFAM" id="SSF56112">
    <property type="entry name" value="Protein kinase-like (PK-like)"/>
    <property type="match status" value="2"/>
</dbReference>
<comment type="caution">
    <text evidence="8">The sequence shown here is derived from an EMBL/GenBank/DDBJ whole genome shotgun (WGS) entry which is preliminary data.</text>
</comment>
<keyword evidence="3" id="KW-0547">Nucleotide-binding</keyword>
<keyword evidence="9" id="KW-1185">Reference proteome</keyword>
<keyword evidence="6" id="KW-1133">Transmembrane helix</keyword>
<dbReference type="GO" id="GO:0004674">
    <property type="term" value="F:protein serine/threonine kinase activity"/>
    <property type="evidence" value="ECO:0007669"/>
    <property type="project" value="UniProtKB-KW"/>
</dbReference>
<reference evidence="8 9" key="1">
    <citation type="submission" date="2024-01" db="EMBL/GenBank/DDBJ databases">
        <title>The complete chloroplast genome sequence of Lithospermum erythrorhizon: insights into the phylogenetic relationship among Boraginaceae species and the maternal lineages of purple gromwells.</title>
        <authorList>
            <person name="Okada T."/>
            <person name="Watanabe K."/>
        </authorList>
    </citation>
    <scope>NUCLEOTIDE SEQUENCE [LARGE SCALE GENOMIC DNA]</scope>
</reference>
<keyword evidence="1" id="KW-0723">Serine/threonine-protein kinase</keyword>
<dbReference type="FunFam" id="3.30.200.20:FF:000039">
    <property type="entry name" value="receptor-like protein kinase FERONIA"/>
    <property type="match status" value="1"/>
</dbReference>
<protein>
    <recommendedName>
        <fullName evidence="7">Protein kinase domain-containing protein</fullName>
    </recommendedName>
</protein>
<feature type="domain" description="Protein kinase" evidence="7">
    <location>
        <begin position="86"/>
        <end position="330"/>
    </location>
</feature>
<evidence type="ECO:0000259" key="7">
    <source>
        <dbReference type="PROSITE" id="PS50011"/>
    </source>
</evidence>
<dbReference type="EMBL" id="BAABME010021258">
    <property type="protein sequence ID" value="GAA0162838.1"/>
    <property type="molecule type" value="Genomic_DNA"/>
</dbReference>
<evidence type="ECO:0000256" key="4">
    <source>
        <dbReference type="ARBA" id="ARBA00022777"/>
    </source>
</evidence>
<dbReference type="Pfam" id="PF07714">
    <property type="entry name" value="PK_Tyr_Ser-Thr"/>
    <property type="match status" value="1"/>
</dbReference>
<dbReference type="Proteomes" id="UP001454036">
    <property type="component" value="Unassembled WGS sequence"/>
</dbReference>
<dbReference type="PROSITE" id="PS50011">
    <property type="entry name" value="PROTEIN_KINASE_DOM"/>
    <property type="match status" value="2"/>
</dbReference>
<dbReference type="AlphaFoldDB" id="A0AAV3QI51"/>
<dbReference type="GO" id="GO:0005524">
    <property type="term" value="F:ATP binding"/>
    <property type="evidence" value="ECO:0007669"/>
    <property type="project" value="UniProtKB-KW"/>
</dbReference>
<evidence type="ECO:0000256" key="2">
    <source>
        <dbReference type="ARBA" id="ARBA00022679"/>
    </source>
</evidence>
<accession>A0AAV3QI51</accession>
<proteinExistence type="predicted"/>
<dbReference type="Pfam" id="PF00069">
    <property type="entry name" value="Pkinase"/>
    <property type="match status" value="1"/>
</dbReference>
<keyword evidence="6" id="KW-0472">Membrane</keyword>
<dbReference type="Gene3D" id="3.30.200.20">
    <property type="entry name" value="Phosphorylase Kinase, domain 1"/>
    <property type="match status" value="2"/>
</dbReference>
<evidence type="ECO:0000313" key="9">
    <source>
        <dbReference type="Proteomes" id="UP001454036"/>
    </source>
</evidence>
<evidence type="ECO:0000313" key="8">
    <source>
        <dbReference type="EMBL" id="GAA0162838.1"/>
    </source>
</evidence>
<evidence type="ECO:0000256" key="6">
    <source>
        <dbReference type="SAM" id="Phobius"/>
    </source>
</evidence>
<dbReference type="Gene3D" id="1.10.510.10">
    <property type="entry name" value="Transferase(Phosphotransferase) domain 1"/>
    <property type="match status" value="2"/>
</dbReference>
<dbReference type="InterPro" id="IPR000719">
    <property type="entry name" value="Prot_kinase_dom"/>
</dbReference>
<gene>
    <name evidence="8" type="ORF">LIER_39484</name>
</gene>
<keyword evidence="6" id="KW-0812">Transmembrane</keyword>
<evidence type="ECO:0000256" key="1">
    <source>
        <dbReference type="ARBA" id="ARBA00022527"/>
    </source>
</evidence>
<name>A0AAV3QI51_LITER</name>
<dbReference type="InterPro" id="IPR011009">
    <property type="entry name" value="Kinase-like_dom_sf"/>
</dbReference>
<feature type="transmembrane region" description="Helical" evidence="6">
    <location>
        <begin position="20"/>
        <end position="43"/>
    </location>
</feature>
<evidence type="ECO:0000256" key="5">
    <source>
        <dbReference type="ARBA" id="ARBA00022840"/>
    </source>
</evidence>